<accession>A0A1H2U2A2</accession>
<dbReference type="RefSeq" id="WP_091286575.1">
    <property type="nucleotide sequence ID" value="NZ_FNON01000001.1"/>
</dbReference>
<proteinExistence type="predicted"/>
<dbReference type="AlphaFoldDB" id="A0A1H2U2A2"/>
<dbReference type="STRING" id="589385.SAMN05421504_101764"/>
<evidence type="ECO:0000313" key="2">
    <source>
        <dbReference type="Proteomes" id="UP000199515"/>
    </source>
</evidence>
<gene>
    <name evidence="1" type="ORF">SAMN05421504_101764</name>
</gene>
<dbReference type="Proteomes" id="UP000199515">
    <property type="component" value="Unassembled WGS sequence"/>
</dbReference>
<dbReference type="EMBL" id="FNON01000001">
    <property type="protein sequence ID" value="SDW50345.1"/>
    <property type="molecule type" value="Genomic_DNA"/>
</dbReference>
<sequence>MTLDLAGYREEHADLVAQVWRGGLLLSAGPAGLYAPGPPRPDEWCRVLIAPGAGVAVLDDIDYVHRTTRLSVAALTDPAGLLDRAIAAVRDRLRLRRVFGVLPDTDAEAAEIVAAQGFTAEVTVPEHVWHDGAARAGTIWGRCFDVD</sequence>
<protein>
    <submittedName>
        <fullName evidence="1">Uncharacterized protein</fullName>
    </submittedName>
</protein>
<organism evidence="1 2">
    <name type="scientific">Amycolatopsis xylanica</name>
    <dbReference type="NCBI Taxonomy" id="589385"/>
    <lineage>
        <taxon>Bacteria</taxon>
        <taxon>Bacillati</taxon>
        <taxon>Actinomycetota</taxon>
        <taxon>Actinomycetes</taxon>
        <taxon>Pseudonocardiales</taxon>
        <taxon>Pseudonocardiaceae</taxon>
        <taxon>Amycolatopsis</taxon>
    </lineage>
</organism>
<reference evidence="1 2" key="1">
    <citation type="submission" date="2016-10" db="EMBL/GenBank/DDBJ databases">
        <authorList>
            <person name="de Groot N.N."/>
        </authorList>
    </citation>
    <scope>NUCLEOTIDE SEQUENCE [LARGE SCALE GENOMIC DNA]</scope>
    <source>
        <strain evidence="1 2">CPCC 202699</strain>
    </source>
</reference>
<dbReference type="OrthoDB" id="3618747at2"/>
<keyword evidence="2" id="KW-1185">Reference proteome</keyword>
<name>A0A1H2U2A2_9PSEU</name>
<evidence type="ECO:0000313" key="1">
    <source>
        <dbReference type="EMBL" id="SDW50345.1"/>
    </source>
</evidence>